<organism evidence="2 3">
    <name type="scientific">Digitaria exilis</name>
    <dbReference type="NCBI Taxonomy" id="1010633"/>
    <lineage>
        <taxon>Eukaryota</taxon>
        <taxon>Viridiplantae</taxon>
        <taxon>Streptophyta</taxon>
        <taxon>Embryophyta</taxon>
        <taxon>Tracheophyta</taxon>
        <taxon>Spermatophyta</taxon>
        <taxon>Magnoliopsida</taxon>
        <taxon>Liliopsida</taxon>
        <taxon>Poales</taxon>
        <taxon>Poaceae</taxon>
        <taxon>PACMAD clade</taxon>
        <taxon>Panicoideae</taxon>
        <taxon>Panicodae</taxon>
        <taxon>Paniceae</taxon>
        <taxon>Anthephorinae</taxon>
        <taxon>Digitaria</taxon>
    </lineage>
</organism>
<keyword evidence="3" id="KW-1185">Reference proteome</keyword>
<feature type="compositionally biased region" description="Polar residues" evidence="1">
    <location>
        <begin position="47"/>
        <end position="57"/>
    </location>
</feature>
<comment type="caution">
    <text evidence="2">The sequence shown here is derived from an EMBL/GenBank/DDBJ whole genome shotgun (WGS) entry which is preliminary data.</text>
</comment>
<feature type="compositionally biased region" description="Basic residues" evidence="1">
    <location>
        <begin position="66"/>
        <end position="76"/>
    </location>
</feature>
<dbReference type="AlphaFoldDB" id="A0A835E1R0"/>
<dbReference type="EMBL" id="JACEFO010002512">
    <property type="protein sequence ID" value="KAF8657034.1"/>
    <property type="molecule type" value="Genomic_DNA"/>
</dbReference>
<feature type="region of interest" description="Disordered" evidence="1">
    <location>
        <begin position="1"/>
        <end position="87"/>
    </location>
</feature>
<evidence type="ECO:0000313" key="3">
    <source>
        <dbReference type="Proteomes" id="UP000636709"/>
    </source>
</evidence>
<evidence type="ECO:0000313" key="2">
    <source>
        <dbReference type="EMBL" id="KAF8657034.1"/>
    </source>
</evidence>
<gene>
    <name evidence="2" type="ORF">HU200_060369</name>
</gene>
<reference evidence="2" key="1">
    <citation type="submission" date="2020-07" db="EMBL/GenBank/DDBJ databases">
        <title>Genome sequence and genetic diversity analysis of an under-domesticated orphan crop, white fonio (Digitaria exilis).</title>
        <authorList>
            <person name="Bennetzen J.L."/>
            <person name="Chen S."/>
            <person name="Ma X."/>
            <person name="Wang X."/>
            <person name="Yssel A.E.J."/>
            <person name="Chaluvadi S.R."/>
            <person name="Johnson M."/>
            <person name="Gangashetty P."/>
            <person name="Hamidou F."/>
            <person name="Sanogo M.D."/>
            <person name="Zwaenepoel A."/>
            <person name="Wallace J."/>
            <person name="Van De Peer Y."/>
            <person name="Van Deynze A."/>
        </authorList>
    </citation>
    <scope>NUCLEOTIDE SEQUENCE</scope>
    <source>
        <tissue evidence="2">Leaves</tissue>
    </source>
</reference>
<name>A0A835E1R0_9POAL</name>
<dbReference type="Proteomes" id="UP000636709">
    <property type="component" value="Unassembled WGS sequence"/>
</dbReference>
<feature type="compositionally biased region" description="Low complexity" evidence="1">
    <location>
        <begin position="1"/>
        <end position="21"/>
    </location>
</feature>
<proteinExistence type="predicted"/>
<sequence>MWWRSPSPSSSLVLLSSTSMPRRSKVRTEGVRGLRRRRRGRAPCTASAPTRSPSAHTDTPAAIHLLHPRRQSRRTGRSAGAGRERRRRRSIYAAAVDLCSSVVL</sequence>
<evidence type="ECO:0000256" key="1">
    <source>
        <dbReference type="SAM" id="MobiDB-lite"/>
    </source>
</evidence>
<protein>
    <submittedName>
        <fullName evidence="2">Uncharacterized protein</fullName>
    </submittedName>
</protein>
<accession>A0A835E1R0</accession>